<evidence type="ECO:0000256" key="10">
    <source>
        <dbReference type="ARBA" id="ARBA00023136"/>
    </source>
</evidence>
<gene>
    <name evidence="14" type="ORF">NAEGRDRAFT_65918</name>
</gene>
<sequence>MSQLTKLIKTKKLLSYGRFSRLFYSINNNQVLSDSINSSTDDSSIKINLESKFVQGEKSKFHPTYQPGVPRIIPVNPDCNALEGELKLTPSKALWFGGMTLSALVGAILTYDSALMIENLSLFLGSTGISILFGHSLGMHRKFIHNSFQCPKWLEYVLVHLGTLMGIAGPIGMMKAHDMRDWAQRQAPKNGQSQCHPYYGQQESLWKDAYSQLCCSLTLKHPPEIILGEKIEKDRVIQWMERTWMLQQLPYAILFYCIGGWGWVIWGVCARVSISVFGHFYVGWYAHNSGSVQSRSYHVEGASIQGYNVESLPNLRKKSLWGRKIQEIMTAGECYHNNHHAYPGSSKLAIKDNELDIGWNVLKVMEKLGLVWNLRMPQDLPPRKELTKIDE</sequence>
<dbReference type="STRING" id="5762.D2VAN4"/>
<protein>
    <submittedName>
        <fullName evidence="14">Predicted protein</fullName>
    </submittedName>
</protein>
<evidence type="ECO:0000256" key="5">
    <source>
        <dbReference type="ARBA" id="ARBA00022832"/>
    </source>
</evidence>
<feature type="domain" description="Fatty acid desaturase" evidence="13">
    <location>
        <begin position="130"/>
        <end position="344"/>
    </location>
</feature>
<dbReference type="InParanoid" id="D2VAN4"/>
<dbReference type="OMA" id="MERTWML"/>
<dbReference type="OrthoDB" id="10260134at2759"/>
<keyword evidence="3" id="KW-0444">Lipid biosynthesis</keyword>
<keyword evidence="15" id="KW-1185">Reference proteome</keyword>
<evidence type="ECO:0000256" key="11">
    <source>
        <dbReference type="ARBA" id="ARBA00023160"/>
    </source>
</evidence>
<comment type="subcellular location">
    <subcellularLocation>
        <location evidence="1">Membrane</location>
        <topology evidence="1">Multi-pass membrane protein</topology>
    </subcellularLocation>
</comment>
<dbReference type="KEGG" id="ngr:NAEGRDRAFT_65918"/>
<evidence type="ECO:0000256" key="12">
    <source>
        <dbReference type="SAM" id="Phobius"/>
    </source>
</evidence>
<dbReference type="eggNOG" id="KOG1600">
    <property type="taxonomic scope" value="Eukaryota"/>
</dbReference>
<feature type="transmembrane region" description="Helical" evidence="12">
    <location>
        <begin position="249"/>
        <end position="269"/>
    </location>
</feature>
<evidence type="ECO:0000256" key="8">
    <source>
        <dbReference type="ARBA" id="ARBA00023004"/>
    </source>
</evidence>
<dbReference type="PANTHER" id="PTHR11351">
    <property type="entry name" value="ACYL-COA DESATURASE"/>
    <property type="match status" value="1"/>
</dbReference>
<evidence type="ECO:0000259" key="13">
    <source>
        <dbReference type="Pfam" id="PF00487"/>
    </source>
</evidence>
<comment type="similarity">
    <text evidence="2">Belongs to the fatty acid desaturase type 1 family.</text>
</comment>
<accession>D2VAN4</accession>
<evidence type="ECO:0000256" key="1">
    <source>
        <dbReference type="ARBA" id="ARBA00004141"/>
    </source>
</evidence>
<keyword evidence="6 12" id="KW-1133">Transmembrane helix</keyword>
<keyword evidence="11" id="KW-0275">Fatty acid biosynthesis</keyword>
<dbReference type="GO" id="GO:0006633">
    <property type="term" value="P:fatty acid biosynthetic process"/>
    <property type="evidence" value="ECO:0007669"/>
    <property type="project" value="UniProtKB-KW"/>
</dbReference>
<dbReference type="GeneID" id="8859281"/>
<keyword evidence="5" id="KW-0276">Fatty acid metabolism</keyword>
<dbReference type="PANTHER" id="PTHR11351:SF31">
    <property type="entry name" value="DESATURASE 1, ISOFORM A-RELATED"/>
    <property type="match status" value="1"/>
</dbReference>
<keyword evidence="4 12" id="KW-0812">Transmembrane</keyword>
<evidence type="ECO:0000313" key="14">
    <source>
        <dbReference type="EMBL" id="EFC46107.1"/>
    </source>
</evidence>
<evidence type="ECO:0000256" key="2">
    <source>
        <dbReference type="ARBA" id="ARBA00009295"/>
    </source>
</evidence>
<keyword evidence="8" id="KW-0408">Iron</keyword>
<dbReference type="RefSeq" id="XP_002678851.1">
    <property type="nucleotide sequence ID" value="XM_002678805.1"/>
</dbReference>
<dbReference type="EMBL" id="GG738860">
    <property type="protein sequence ID" value="EFC46107.1"/>
    <property type="molecule type" value="Genomic_DNA"/>
</dbReference>
<dbReference type="VEuPathDB" id="AmoebaDB:NAEGRDRAFT_65918"/>
<dbReference type="AlphaFoldDB" id="D2VAN4"/>
<dbReference type="Proteomes" id="UP000006671">
    <property type="component" value="Unassembled WGS sequence"/>
</dbReference>
<organism evidence="15">
    <name type="scientific">Naegleria gruberi</name>
    <name type="common">Amoeba</name>
    <dbReference type="NCBI Taxonomy" id="5762"/>
    <lineage>
        <taxon>Eukaryota</taxon>
        <taxon>Discoba</taxon>
        <taxon>Heterolobosea</taxon>
        <taxon>Tetramitia</taxon>
        <taxon>Eutetramitia</taxon>
        <taxon>Vahlkampfiidae</taxon>
        <taxon>Naegleria</taxon>
    </lineage>
</organism>
<feature type="transmembrane region" description="Helical" evidence="12">
    <location>
        <begin position="153"/>
        <end position="173"/>
    </location>
</feature>
<evidence type="ECO:0000256" key="6">
    <source>
        <dbReference type="ARBA" id="ARBA00022989"/>
    </source>
</evidence>
<name>D2VAN4_NAEGR</name>
<evidence type="ECO:0000256" key="7">
    <source>
        <dbReference type="ARBA" id="ARBA00023002"/>
    </source>
</evidence>
<dbReference type="InterPro" id="IPR005804">
    <property type="entry name" value="FA_desaturase_dom"/>
</dbReference>
<evidence type="ECO:0000256" key="4">
    <source>
        <dbReference type="ARBA" id="ARBA00022692"/>
    </source>
</evidence>
<evidence type="ECO:0000313" key="15">
    <source>
        <dbReference type="Proteomes" id="UP000006671"/>
    </source>
</evidence>
<dbReference type="GO" id="GO:0016717">
    <property type="term" value="F:oxidoreductase activity, acting on paired donors, with oxidation of a pair of donors resulting in the reduction of molecular oxygen to two molecules of water"/>
    <property type="evidence" value="ECO:0007669"/>
    <property type="project" value="InterPro"/>
</dbReference>
<dbReference type="GO" id="GO:0016020">
    <property type="term" value="C:membrane"/>
    <property type="evidence" value="ECO:0007669"/>
    <property type="project" value="UniProtKB-SubCell"/>
</dbReference>
<dbReference type="Pfam" id="PF00487">
    <property type="entry name" value="FA_desaturase"/>
    <property type="match status" value="1"/>
</dbReference>
<feature type="transmembrane region" description="Helical" evidence="12">
    <location>
        <begin position="93"/>
        <end position="111"/>
    </location>
</feature>
<keyword evidence="9" id="KW-0443">Lipid metabolism</keyword>
<reference evidence="14 15" key="1">
    <citation type="journal article" date="2010" name="Cell">
        <title>The genome of Naegleria gruberi illuminates early eukaryotic versatility.</title>
        <authorList>
            <person name="Fritz-Laylin L.K."/>
            <person name="Prochnik S.E."/>
            <person name="Ginger M.L."/>
            <person name="Dacks J.B."/>
            <person name="Carpenter M.L."/>
            <person name="Field M.C."/>
            <person name="Kuo A."/>
            <person name="Paredez A."/>
            <person name="Chapman J."/>
            <person name="Pham J."/>
            <person name="Shu S."/>
            <person name="Neupane R."/>
            <person name="Cipriano M."/>
            <person name="Mancuso J."/>
            <person name="Tu H."/>
            <person name="Salamov A."/>
            <person name="Lindquist E."/>
            <person name="Shapiro H."/>
            <person name="Lucas S."/>
            <person name="Grigoriev I.V."/>
            <person name="Cande W.Z."/>
            <person name="Fulton C."/>
            <person name="Rokhsar D.S."/>
            <person name="Dawson S.C."/>
        </authorList>
    </citation>
    <scope>NUCLEOTIDE SEQUENCE [LARGE SCALE GENOMIC DNA]</scope>
    <source>
        <strain evidence="14 15">NEG-M</strain>
    </source>
</reference>
<dbReference type="InterPro" id="IPR015876">
    <property type="entry name" value="Acyl-CoA_DS"/>
</dbReference>
<keyword evidence="10 12" id="KW-0472">Membrane</keyword>
<proteinExistence type="inferred from homology"/>
<feature type="transmembrane region" description="Helical" evidence="12">
    <location>
        <begin position="123"/>
        <end position="141"/>
    </location>
</feature>
<keyword evidence="7" id="KW-0560">Oxidoreductase</keyword>
<evidence type="ECO:0000256" key="3">
    <source>
        <dbReference type="ARBA" id="ARBA00022516"/>
    </source>
</evidence>
<evidence type="ECO:0000256" key="9">
    <source>
        <dbReference type="ARBA" id="ARBA00023098"/>
    </source>
</evidence>